<dbReference type="EMBL" id="AAFI02000004">
    <property type="protein sequence ID" value="EAL73123.1"/>
    <property type="molecule type" value="Genomic_DNA"/>
</dbReference>
<keyword evidence="4" id="KW-1185">Reference proteome</keyword>
<dbReference type="InParanoid" id="Q55EW3"/>
<name>Q55EW3_DICDI</name>
<feature type="coiled-coil region" evidence="1">
    <location>
        <begin position="82"/>
        <end position="144"/>
    </location>
</feature>
<evidence type="ECO:0000256" key="1">
    <source>
        <dbReference type="SAM" id="Coils"/>
    </source>
</evidence>
<dbReference type="Gene3D" id="1.20.5.340">
    <property type="match status" value="1"/>
</dbReference>
<dbReference type="dictyBase" id="DDB_G0269068"/>
<evidence type="ECO:0000256" key="2">
    <source>
        <dbReference type="SAM" id="MobiDB-lite"/>
    </source>
</evidence>
<keyword evidence="1" id="KW-0175">Coiled coil</keyword>
<accession>Q55EW3</accession>
<dbReference type="VEuPathDB" id="AmoebaDB:DDB_G0269068"/>
<dbReference type="KEGG" id="ddi:DDB_G0269068"/>
<dbReference type="Proteomes" id="UP000002195">
    <property type="component" value="Unassembled WGS sequence"/>
</dbReference>
<proteinExistence type="predicted"/>
<feature type="region of interest" description="Disordered" evidence="2">
    <location>
        <begin position="199"/>
        <end position="218"/>
    </location>
</feature>
<comment type="caution">
    <text evidence="3">The sequence shown here is derived from an EMBL/GenBank/DDBJ whole genome shotgun (WGS) entry which is preliminary data.</text>
</comment>
<evidence type="ECO:0000313" key="4">
    <source>
        <dbReference type="Proteomes" id="UP000002195"/>
    </source>
</evidence>
<dbReference type="RefSeq" id="XP_646907.1">
    <property type="nucleotide sequence ID" value="XM_641815.1"/>
</dbReference>
<gene>
    <name evidence="3" type="ORF">DDB_G0269068</name>
</gene>
<dbReference type="HOGENOM" id="CLU_774833_0_0_1"/>
<dbReference type="GeneID" id="8616594"/>
<organism evidence="3 4">
    <name type="scientific">Dictyostelium discoideum</name>
    <name type="common">Social amoeba</name>
    <dbReference type="NCBI Taxonomy" id="44689"/>
    <lineage>
        <taxon>Eukaryota</taxon>
        <taxon>Amoebozoa</taxon>
        <taxon>Evosea</taxon>
        <taxon>Eumycetozoa</taxon>
        <taxon>Dictyostelia</taxon>
        <taxon>Dictyosteliales</taxon>
        <taxon>Dictyosteliaceae</taxon>
        <taxon>Dictyostelium</taxon>
    </lineage>
</organism>
<dbReference type="PaxDb" id="44689-DDB0216622"/>
<protein>
    <submittedName>
        <fullName evidence="3">Uncharacterized protein</fullName>
    </submittedName>
</protein>
<sequence length="346" mass="38293">MFLRNFEPPKAVHMETWFLSVFGCPYNSIIEGGLGVAASGYGAGGWVNFFNTADRQDVVDYILTETLTRPADFLDHPNYPRAPSIIRKIDECEQNLTNLQNQMVSQQTNIADLQTQNTNLQTQVTNLQNQVTDLQNQLQTHQSGNNFMAETLILALLKYNGPSLIVSNPLLRGWYEARKNGGGGGGKCGIGGVGDGKNGDGKNGDGKNGADGADGADETPPCPVVIPCPEPVVCNIAKIQIQLNSTIKSLDECKKQKDQTNDDLNVCKSHKDEIQDWLTDCQKEYVKQTSHSSKDDTLISLRNCQAEYRKETFKKDKLCRGLSKHIIGYLDFCEDKVEKLRLANCE</sequence>
<dbReference type="AlphaFoldDB" id="Q55EW3"/>
<evidence type="ECO:0000313" key="3">
    <source>
        <dbReference type="EMBL" id="EAL73123.1"/>
    </source>
</evidence>
<dbReference type="SUPFAM" id="SSF90257">
    <property type="entry name" value="Myosin rod fragments"/>
    <property type="match status" value="1"/>
</dbReference>
<reference evidence="3 4" key="1">
    <citation type="journal article" date="2005" name="Nature">
        <title>The genome of the social amoeba Dictyostelium discoideum.</title>
        <authorList>
            <consortium name="The Dictyostelium discoideum Sequencing Consortium"/>
            <person name="Eichinger L."/>
            <person name="Pachebat J.A."/>
            <person name="Glockner G."/>
            <person name="Rajandream M.A."/>
            <person name="Sucgang R."/>
            <person name="Berriman M."/>
            <person name="Song J."/>
            <person name="Olsen R."/>
            <person name="Szafranski K."/>
            <person name="Xu Q."/>
            <person name="Tunggal B."/>
            <person name="Kummerfeld S."/>
            <person name="Madera M."/>
            <person name="Konfortov B.A."/>
            <person name="Rivero F."/>
            <person name="Bankier A.T."/>
            <person name="Lehmann R."/>
            <person name="Hamlin N."/>
            <person name="Davies R."/>
            <person name="Gaudet P."/>
            <person name="Fey P."/>
            <person name="Pilcher K."/>
            <person name="Chen G."/>
            <person name="Saunders D."/>
            <person name="Sodergren E."/>
            <person name="Davis P."/>
            <person name="Kerhornou A."/>
            <person name="Nie X."/>
            <person name="Hall N."/>
            <person name="Anjard C."/>
            <person name="Hemphill L."/>
            <person name="Bason N."/>
            <person name="Farbrother P."/>
            <person name="Desany B."/>
            <person name="Just E."/>
            <person name="Morio T."/>
            <person name="Rost R."/>
            <person name="Churcher C."/>
            <person name="Cooper J."/>
            <person name="Haydock S."/>
            <person name="van Driessche N."/>
            <person name="Cronin A."/>
            <person name="Goodhead I."/>
            <person name="Muzny D."/>
            <person name="Mourier T."/>
            <person name="Pain A."/>
            <person name="Lu M."/>
            <person name="Harper D."/>
            <person name="Lindsay R."/>
            <person name="Hauser H."/>
            <person name="James K."/>
            <person name="Quiles M."/>
            <person name="Madan Babu M."/>
            <person name="Saito T."/>
            <person name="Buchrieser C."/>
            <person name="Wardroper A."/>
            <person name="Felder M."/>
            <person name="Thangavelu M."/>
            <person name="Johnson D."/>
            <person name="Knights A."/>
            <person name="Loulseged H."/>
            <person name="Mungall K."/>
            <person name="Oliver K."/>
            <person name="Price C."/>
            <person name="Quail M.A."/>
            <person name="Urushihara H."/>
            <person name="Hernandez J."/>
            <person name="Rabbinowitsch E."/>
            <person name="Steffen D."/>
            <person name="Sanders M."/>
            <person name="Ma J."/>
            <person name="Kohara Y."/>
            <person name="Sharp S."/>
            <person name="Simmonds M."/>
            <person name="Spiegler S."/>
            <person name="Tivey A."/>
            <person name="Sugano S."/>
            <person name="White B."/>
            <person name="Walker D."/>
            <person name="Woodward J."/>
            <person name="Winckler T."/>
            <person name="Tanaka Y."/>
            <person name="Shaulsky G."/>
            <person name="Schleicher M."/>
            <person name="Weinstock G."/>
            <person name="Rosenthal A."/>
            <person name="Cox E.C."/>
            <person name="Chisholm R.L."/>
            <person name="Gibbs R."/>
            <person name="Loomis W.F."/>
            <person name="Platzer M."/>
            <person name="Kay R.R."/>
            <person name="Williams J."/>
            <person name="Dear P.H."/>
            <person name="Noegel A.A."/>
            <person name="Barrell B."/>
            <person name="Kuspa A."/>
        </authorList>
    </citation>
    <scope>NUCLEOTIDE SEQUENCE [LARGE SCALE GENOMIC DNA]</scope>
    <source>
        <strain evidence="3 4">AX4</strain>
    </source>
</reference>
<dbReference type="SMR" id="Q55EW3"/>